<dbReference type="InterPro" id="IPR010282">
    <property type="entry name" value="Uncharacterised_HutD/Ves"/>
</dbReference>
<organism evidence="1 2">
    <name type="scientific">Novilysobacter avium</name>
    <dbReference type="NCBI Taxonomy" id="2781023"/>
    <lineage>
        <taxon>Bacteria</taxon>
        <taxon>Pseudomonadati</taxon>
        <taxon>Pseudomonadota</taxon>
        <taxon>Gammaproteobacteria</taxon>
        <taxon>Lysobacterales</taxon>
        <taxon>Lysobacteraceae</taxon>
        <taxon>Novilysobacter</taxon>
    </lineage>
</organism>
<sequence>MNPHVIPAADYRRERWRNGLGWTREISRAGGESDWAWRMSIAEVDADAAFSRFPGVDREICLLSGNGVDLCFDDGAREGLEPPHGRHRFEGERVVRAALRDGPVQVCNLMWRRDRVGVRVWHRPLVGSMVLFAEVGDTWLLHLLAGQALFSGGSGLTGLSGGDTAVLRSNVDERARYALEGGGEALVARITPAASGARDGHVIGCASGSVDVPPVSTLGEDGLP</sequence>
<reference evidence="1 2" key="1">
    <citation type="submission" date="2020-10" db="EMBL/GenBank/DDBJ databases">
        <title>complete genome sequencing of Lysobacter sp. H23M41.</title>
        <authorList>
            <person name="Bae J.-W."/>
            <person name="Lee S.-Y."/>
        </authorList>
    </citation>
    <scope>NUCLEOTIDE SEQUENCE [LARGE SCALE GENOMIC DNA]</scope>
    <source>
        <strain evidence="1 2">H23M41</strain>
    </source>
</reference>
<dbReference type="EMBL" id="CP063657">
    <property type="protein sequence ID" value="QOW23272.1"/>
    <property type="molecule type" value="Genomic_DNA"/>
</dbReference>
<gene>
    <name evidence="1" type="ORF">INQ42_04070</name>
</gene>
<dbReference type="PANTHER" id="PTHR37943:SF1">
    <property type="entry name" value="PROTEIN VES"/>
    <property type="match status" value="1"/>
</dbReference>
<dbReference type="Pfam" id="PF05962">
    <property type="entry name" value="HutD"/>
    <property type="match status" value="1"/>
</dbReference>
<accession>A0A7S6UMZ2</accession>
<keyword evidence="2" id="KW-1185">Reference proteome</keyword>
<dbReference type="InterPro" id="IPR014710">
    <property type="entry name" value="RmlC-like_jellyroll"/>
</dbReference>
<dbReference type="Gene3D" id="2.60.120.10">
    <property type="entry name" value="Jelly Rolls"/>
    <property type="match status" value="1"/>
</dbReference>
<proteinExistence type="predicted"/>
<dbReference type="SUPFAM" id="SSF51182">
    <property type="entry name" value="RmlC-like cupins"/>
    <property type="match status" value="1"/>
</dbReference>
<dbReference type="Proteomes" id="UP000593932">
    <property type="component" value="Chromosome"/>
</dbReference>
<dbReference type="CDD" id="cd20293">
    <property type="entry name" value="cupin_HutD_N"/>
    <property type="match status" value="1"/>
</dbReference>
<dbReference type="InterPro" id="IPR011051">
    <property type="entry name" value="RmlC_Cupin_sf"/>
</dbReference>
<dbReference type="PANTHER" id="PTHR37943">
    <property type="entry name" value="PROTEIN VES"/>
    <property type="match status" value="1"/>
</dbReference>
<evidence type="ECO:0000313" key="1">
    <source>
        <dbReference type="EMBL" id="QOW23272.1"/>
    </source>
</evidence>
<protein>
    <submittedName>
        <fullName evidence="1">HutD family protein</fullName>
    </submittedName>
</protein>
<evidence type="ECO:0000313" key="2">
    <source>
        <dbReference type="Proteomes" id="UP000593932"/>
    </source>
</evidence>
<name>A0A7S6UMZ2_9GAMM</name>
<dbReference type="RefSeq" id="WP_194035743.1">
    <property type="nucleotide sequence ID" value="NZ_CP063657.1"/>
</dbReference>